<dbReference type="AlphaFoldDB" id="A0A1E5R8J4"/>
<feature type="region of interest" description="Disordered" evidence="1">
    <location>
        <begin position="24"/>
        <end position="51"/>
    </location>
</feature>
<sequence length="172" mass="19901">MAEKIKDKLFGSMVRYKNEDFQRGTSVLNPNRQSSSCITKHREDPLKDKRPSKGKLEYELRVLVGHAMVLDRLVEEIDREESESFLHAGESDCDTLVDEQSTTTAKIDDSDDSDEDEPYTYSYGVEEEELYFDDEDISRLNKRQKQYISCTDCKMSTISNNNGYQDINLMLV</sequence>
<organism evidence="2 3">
    <name type="scientific">Hanseniaspora opuntiae</name>
    <dbReference type="NCBI Taxonomy" id="211096"/>
    <lineage>
        <taxon>Eukaryota</taxon>
        <taxon>Fungi</taxon>
        <taxon>Dikarya</taxon>
        <taxon>Ascomycota</taxon>
        <taxon>Saccharomycotina</taxon>
        <taxon>Saccharomycetes</taxon>
        <taxon>Saccharomycodales</taxon>
        <taxon>Saccharomycodaceae</taxon>
        <taxon>Hanseniaspora</taxon>
    </lineage>
</organism>
<dbReference type="OrthoDB" id="5431245at2759"/>
<dbReference type="Proteomes" id="UP000095605">
    <property type="component" value="Unassembled WGS sequence"/>
</dbReference>
<reference evidence="3" key="1">
    <citation type="journal article" date="2016" name="Genome Announc.">
        <title>Genome sequences of three species of Hanseniaspora isolated from spontaneous wine fermentations.</title>
        <authorList>
            <person name="Sternes P.R."/>
            <person name="Lee D."/>
            <person name="Kutyna D.R."/>
            <person name="Borneman A.R."/>
        </authorList>
    </citation>
    <scope>NUCLEOTIDE SEQUENCE [LARGE SCALE GENOMIC DNA]</scope>
    <source>
        <strain evidence="3">AWRI3578</strain>
    </source>
</reference>
<evidence type="ECO:0000313" key="3">
    <source>
        <dbReference type="Proteomes" id="UP000095605"/>
    </source>
</evidence>
<feature type="compositionally biased region" description="Basic and acidic residues" evidence="1">
    <location>
        <begin position="40"/>
        <end position="51"/>
    </location>
</feature>
<dbReference type="EMBL" id="LPNL01000007">
    <property type="protein sequence ID" value="OEJ83232.1"/>
    <property type="molecule type" value="Genomic_DNA"/>
</dbReference>
<proteinExistence type="predicted"/>
<gene>
    <name evidence="2" type="ORF">AWRI3578_g3026</name>
</gene>
<protein>
    <submittedName>
        <fullName evidence="2">Uncharacterized protein</fullName>
    </submittedName>
</protein>
<evidence type="ECO:0000256" key="1">
    <source>
        <dbReference type="SAM" id="MobiDB-lite"/>
    </source>
</evidence>
<accession>A0A1E5R8J4</accession>
<feature type="compositionally biased region" description="Polar residues" evidence="1">
    <location>
        <begin position="24"/>
        <end position="38"/>
    </location>
</feature>
<comment type="caution">
    <text evidence="2">The sequence shown here is derived from an EMBL/GenBank/DDBJ whole genome shotgun (WGS) entry which is preliminary data.</text>
</comment>
<keyword evidence="3" id="KW-1185">Reference proteome</keyword>
<name>A0A1E5R8J4_9ASCO</name>
<feature type="region of interest" description="Disordered" evidence="1">
    <location>
        <begin position="84"/>
        <end position="118"/>
    </location>
</feature>
<evidence type="ECO:0000313" key="2">
    <source>
        <dbReference type="EMBL" id="OEJ83232.1"/>
    </source>
</evidence>
<feature type="compositionally biased region" description="Acidic residues" evidence="1">
    <location>
        <begin position="109"/>
        <end position="118"/>
    </location>
</feature>